<dbReference type="GO" id="GO:0047238">
    <property type="term" value="F:glucuronosyl-N-acetylgalactosaminyl-proteoglycan 4-beta-N-acetylgalactosaminyltransferase activity"/>
    <property type="evidence" value="ECO:0007669"/>
    <property type="project" value="TreeGrafter"/>
</dbReference>
<sequence>MQRLTTINEEIENLSKILNDTWPPGQRQGAKPATRFDVARQYYFNMTHVFFPDDFTNVRRHSEPELIDIMNIIDEIKAQTSSKHNSVLEHKGLVNGYRTFDLSRGMDYVIDMSLKDTSTGEKVIKRFQVCKPLGSVEFVPVPYVTESSRVNIILPIQETEIALAMEFLRNYNSLIMDRKEKTFLMPVLLYQYNSGSKGTNDVFGEVKNFVTKTASRYKNDDAKIQWVSVRLPESSKPVYVEDVQVLNFAVVDLALKKIGLESLCLILDVYCNITVDFLNRVRMNTIMNFQIFSPIPFRQYDPKISQINILDVNKNTGHFDNEEYKYISFYGKDYVYARKKCQNVIPLIRIDNDISNLLNDDHIHKGHIFEMFIKYQEKLHCMRATEMSLKIKYHELNERNRMDLFLGNQVQLAKMLMSKKEIMDRMG</sequence>
<keyword evidence="4" id="KW-0812">Transmembrane</keyword>
<keyword evidence="8" id="KW-0472">Membrane</keyword>
<comment type="subcellular location">
    <subcellularLocation>
        <location evidence="1 9">Golgi apparatus</location>
        <location evidence="1 9">Golgi stack membrane</location>
        <topology evidence="1 9">Single-pass type II membrane protein</topology>
    </subcellularLocation>
</comment>
<dbReference type="InterPro" id="IPR051227">
    <property type="entry name" value="CS_glycosyltransferase"/>
</dbReference>
<protein>
    <recommendedName>
        <fullName evidence="9">Hexosyltransferase</fullName>
        <ecNumber evidence="9">2.4.1.-</ecNumber>
    </recommendedName>
</protein>
<keyword evidence="7 9" id="KW-0333">Golgi apparatus</keyword>
<evidence type="ECO:0000256" key="1">
    <source>
        <dbReference type="ARBA" id="ARBA00004447"/>
    </source>
</evidence>
<dbReference type="GO" id="GO:0032580">
    <property type="term" value="C:Golgi cisterna membrane"/>
    <property type="evidence" value="ECO:0007669"/>
    <property type="project" value="UniProtKB-SubCell"/>
</dbReference>
<proteinExistence type="inferred from homology"/>
<evidence type="ECO:0000313" key="11">
    <source>
        <dbReference type="Proteomes" id="UP001152888"/>
    </source>
</evidence>
<evidence type="ECO:0000256" key="7">
    <source>
        <dbReference type="ARBA" id="ARBA00023034"/>
    </source>
</evidence>
<dbReference type="EC" id="2.4.1.-" evidence="9"/>
<dbReference type="OrthoDB" id="9985088at2759"/>
<dbReference type="Proteomes" id="UP001152888">
    <property type="component" value="Unassembled WGS sequence"/>
</dbReference>
<evidence type="ECO:0000256" key="8">
    <source>
        <dbReference type="ARBA" id="ARBA00023136"/>
    </source>
</evidence>
<evidence type="ECO:0000256" key="4">
    <source>
        <dbReference type="ARBA" id="ARBA00022692"/>
    </source>
</evidence>
<gene>
    <name evidence="10" type="ORF">ACAOBT_LOCUS3890</name>
</gene>
<evidence type="ECO:0000313" key="10">
    <source>
        <dbReference type="EMBL" id="CAH1960939.1"/>
    </source>
</evidence>
<evidence type="ECO:0000256" key="5">
    <source>
        <dbReference type="ARBA" id="ARBA00022968"/>
    </source>
</evidence>
<dbReference type="PANTHER" id="PTHR12369:SF13">
    <property type="entry name" value="HEXOSYLTRANSFERASE"/>
    <property type="match status" value="1"/>
</dbReference>
<organism evidence="10 11">
    <name type="scientific">Acanthoscelides obtectus</name>
    <name type="common">Bean weevil</name>
    <name type="synonym">Bruchus obtectus</name>
    <dbReference type="NCBI Taxonomy" id="200917"/>
    <lineage>
        <taxon>Eukaryota</taxon>
        <taxon>Metazoa</taxon>
        <taxon>Ecdysozoa</taxon>
        <taxon>Arthropoda</taxon>
        <taxon>Hexapoda</taxon>
        <taxon>Insecta</taxon>
        <taxon>Pterygota</taxon>
        <taxon>Neoptera</taxon>
        <taxon>Endopterygota</taxon>
        <taxon>Coleoptera</taxon>
        <taxon>Polyphaga</taxon>
        <taxon>Cucujiformia</taxon>
        <taxon>Chrysomeloidea</taxon>
        <taxon>Chrysomelidae</taxon>
        <taxon>Bruchinae</taxon>
        <taxon>Bruchini</taxon>
        <taxon>Acanthoscelides</taxon>
    </lineage>
</organism>
<dbReference type="Pfam" id="PF05679">
    <property type="entry name" value="CHGN"/>
    <property type="match status" value="1"/>
</dbReference>
<comment type="caution">
    <text evidence="10">The sequence shown here is derived from an EMBL/GenBank/DDBJ whole genome shotgun (WGS) entry which is preliminary data.</text>
</comment>
<keyword evidence="5 9" id="KW-0735">Signal-anchor</keyword>
<keyword evidence="6" id="KW-1133">Transmembrane helix</keyword>
<keyword evidence="11" id="KW-1185">Reference proteome</keyword>
<evidence type="ECO:0000256" key="9">
    <source>
        <dbReference type="RuleBase" id="RU364016"/>
    </source>
</evidence>
<dbReference type="InterPro" id="IPR008428">
    <property type="entry name" value="Chond_GalNAc"/>
</dbReference>
<comment type="similarity">
    <text evidence="2 9">Belongs to the chondroitin N-acetylgalactosaminyltransferase family.</text>
</comment>
<name>A0A9P0P0U8_ACAOB</name>
<evidence type="ECO:0000256" key="6">
    <source>
        <dbReference type="ARBA" id="ARBA00022989"/>
    </source>
</evidence>
<accession>A0A9P0P0U8</accession>
<evidence type="ECO:0000256" key="3">
    <source>
        <dbReference type="ARBA" id="ARBA00022679"/>
    </source>
</evidence>
<dbReference type="PANTHER" id="PTHR12369">
    <property type="entry name" value="CHONDROITIN SYNTHASE"/>
    <property type="match status" value="1"/>
</dbReference>
<reference evidence="10" key="1">
    <citation type="submission" date="2022-03" db="EMBL/GenBank/DDBJ databases">
        <authorList>
            <person name="Sayadi A."/>
        </authorList>
    </citation>
    <scope>NUCLEOTIDE SEQUENCE</scope>
</reference>
<evidence type="ECO:0000256" key="2">
    <source>
        <dbReference type="ARBA" id="ARBA00009239"/>
    </source>
</evidence>
<dbReference type="EMBL" id="CAKOFQ010006691">
    <property type="protein sequence ID" value="CAH1960939.1"/>
    <property type="molecule type" value="Genomic_DNA"/>
</dbReference>
<keyword evidence="3 9" id="KW-0808">Transferase</keyword>
<dbReference type="AlphaFoldDB" id="A0A9P0P0U8"/>